<gene>
    <name evidence="2" type="ordered locus">BpOF4_04525</name>
</gene>
<proteinExistence type="predicted"/>
<accession>D3FYT6</accession>
<sequence>MYRPTVRYADVYKDYVDALFKATTLDRNQIIRAALFNAAHSNLFSELIRPYLRKDVPLPRADWSASDHGLWLSQGQSEERGGGDVNGEQKIRRTEEATRRQQPEQGRIRQVRENGGIKITIG</sequence>
<evidence type="ECO:0000256" key="1">
    <source>
        <dbReference type="SAM" id="MobiDB-lite"/>
    </source>
</evidence>
<dbReference type="RefSeq" id="WP_012960243.1">
    <property type="nucleotide sequence ID" value="NC_013791.2"/>
</dbReference>
<evidence type="ECO:0000313" key="3">
    <source>
        <dbReference type="Proteomes" id="UP000001544"/>
    </source>
</evidence>
<reference evidence="2 3" key="1">
    <citation type="journal article" date="2011" name="Environ. Microbiol.">
        <title>Genome of alkaliphilic Bacillus pseudofirmus OF4 reveals adaptations that support the ability to grow in an external pH range from 7.5 to 11.4.</title>
        <authorList>
            <person name="Janto B."/>
            <person name="Ahmed A."/>
            <person name="Ito M."/>
            <person name="Liu J."/>
            <person name="Hicks D.B."/>
            <person name="Pagni S."/>
            <person name="Fackelmayer O.J."/>
            <person name="Smith T.A."/>
            <person name="Earl J."/>
            <person name="Elbourne L.D."/>
            <person name="Hassan K."/>
            <person name="Paulsen I.T."/>
            <person name="Kolsto A.B."/>
            <person name="Tourasse N.J."/>
            <person name="Ehrlich G.D."/>
            <person name="Boissy R."/>
            <person name="Ivey D.M."/>
            <person name="Li G."/>
            <person name="Xue Y."/>
            <person name="Ma Y."/>
            <person name="Hu F.Z."/>
            <person name="Krulwich T.A."/>
        </authorList>
    </citation>
    <scope>NUCLEOTIDE SEQUENCE [LARGE SCALE GENOMIC DNA]</scope>
    <source>
        <strain evidence="3">ATCC BAA-2126 / JCM 17055 / OF4</strain>
    </source>
</reference>
<dbReference type="EMBL" id="CP001878">
    <property type="protein sequence ID" value="ADC48969.1"/>
    <property type="molecule type" value="Genomic_DNA"/>
</dbReference>
<dbReference type="Proteomes" id="UP000001544">
    <property type="component" value="Chromosome"/>
</dbReference>
<keyword evidence="3" id="KW-1185">Reference proteome</keyword>
<dbReference type="HOGENOM" id="CLU_2022121_0_0_9"/>
<evidence type="ECO:0000313" key="2">
    <source>
        <dbReference type="EMBL" id="ADC48969.1"/>
    </source>
</evidence>
<dbReference type="eggNOG" id="ENOG5032SHR">
    <property type="taxonomic scope" value="Bacteria"/>
</dbReference>
<organism evidence="2 3">
    <name type="scientific">Alkalihalophilus pseudofirmus (strain ATCC BAA-2126 / JCM 17055 / OF4)</name>
    <name type="common">Bacillus pseudofirmus</name>
    <dbReference type="NCBI Taxonomy" id="398511"/>
    <lineage>
        <taxon>Bacteria</taxon>
        <taxon>Bacillati</taxon>
        <taxon>Bacillota</taxon>
        <taxon>Bacilli</taxon>
        <taxon>Bacillales</taxon>
        <taxon>Bacillaceae</taxon>
        <taxon>Alkalihalophilus</taxon>
    </lineage>
</organism>
<name>D3FYT6_ALKPO</name>
<protein>
    <submittedName>
        <fullName evidence="2">Uncharacterized protein</fullName>
    </submittedName>
</protein>
<dbReference type="STRING" id="398511.BpOF4_04525"/>
<dbReference type="KEGG" id="bpf:BpOF4_04525"/>
<dbReference type="AlphaFoldDB" id="D3FYT6"/>
<feature type="compositionally biased region" description="Basic and acidic residues" evidence="1">
    <location>
        <begin position="77"/>
        <end position="112"/>
    </location>
</feature>
<feature type="region of interest" description="Disordered" evidence="1">
    <location>
        <begin position="72"/>
        <end position="122"/>
    </location>
</feature>